<dbReference type="AlphaFoldDB" id="A0A839EDS4"/>
<keyword evidence="9" id="KW-1185">Reference proteome</keyword>
<dbReference type="InterPro" id="IPR029063">
    <property type="entry name" value="SAM-dependent_MTases_sf"/>
</dbReference>
<evidence type="ECO:0000256" key="1">
    <source>
        <dbReference type="ARBA" id="ARBA00022603"/>
    </source>
</evidence>
<keyword evidence="3 5" id="KW-0949">S-adenosyl-L-methionine</keyword>
<evidence type="ECO:0000256" key="7">
    <source>
        <dbReference type="RuleBase" id="RU000417"/>
    </source>
</evidence>
<evidence type="ECO:0000256" key="3">
    <source>
        <dbReference type="ARBA" id="ARBA00022691"/>
    </source>
</evidence>
<organism evidence="8 9">
    <name type="scientific">Microcella alkalica</name>
    <dbReference type="NCBI Taxonomy" id="355930"/>
    <lineage>
        <taxon>Bacteria</taxon>
        <taxon>Bacillati</taxon>
        <taxon>Actinomycetota</taxon>
        <taxon>Actinomycetes</taxon>
        <taxon>Micrococcales</taxon>
        <taxon>Microbacteriaceae</taxon>
        <taxon>Microcella</taxon>
    </lineage>
</organism>
<dbReference type="GO" id="GO:0003677">
    <property type="term" value="F:DNA binding"/>
    <property type="evidence" value="ECO:0007669"/>
    <property type="project" value="TreeGrafter"/>
</dbReference>
<evidence type="ECO:0000313" key="8">
    <source>
        <dbReference type="EMBL" id="MBA8848404.1"/>
    </source>
</evidence>
<dbReference type="PRINTS" id="PR00105">
    <property type="entry name" value="C5METTRFRASE"/>
</dbReference>
<gene>
    <name evidence="8" type="ORF">FHX53_002008</name>
</gene>
<name>A0A839EDS4_9MICO</name>
<dbReference type="InterPro" id="IPR031303">
    <property type="entry name" value="C5_meth_CS"/>
</dbReference>
<evidence type="ECO:0000256" key="4">
    <source>
        <dbReference type="ARBA" id="ARBA00022747"/>
    </source>
</evidence>
<dbReference type="GO" id="GO:0044027">
    <property type="term" value="P:negative regulation of gene expression via chromosomal CpG island methylation"/>
    <property type="evidence" value="ECO:0007669"/>
    <property type="project" value="TreeGrafter"/>
</dbReference>
<dbReference type="EC" id="2.1.1.37" evidence="7"/>
<comment type="caution">
    <text evidence="8">The sequence shown here is derived from an EMBL/GenBank/DDBJ whole genome shotgun (WGS) entry which is preliminary data.</text>
</comment>
<feature type="active site" evidence="5">
    <location>
        <position position="84"/>
    </location>
</feature>
<dbReference type="InterPro" id="IPR018117">
    <property type="entry name" value="C5_DNA_meth_AS"/>
</dbReference>
<comment type="similarity">
    <text evidence="5 6">Belongs to the class I-like SAM-binding methyltransferase superfamily. C5-methyltransferase family.</text>
</comment>
<accession>A0A839EDS4</accession>
<dbReference type="Gene3D" id="3.90.120.10">
    <property type="entry name" value="DNA Methylase, subunit A, domain 2"/>
    <property type="match status" value="1"/>
</dbReference>
<keyword evidence="1 5" id="KW-0489">Methyltransferase</keyword>
<dbReference type="RefSeq" id="WP_182491204.1">
    <property type="nucleotide sequence ID" value="NZ_BAAAOV010000019.1"/>
</dbReference>
<reference evidence="8 9" key="1">
    <citation type="submission" date="2020-07" db="EMBL/GenBank/DDBJ databases">
        <title>Sequencing the genomes of 1000 actinobacteria strains.</title>
        <authorList>
            <person name="Klenk H.-P."/>
        </authorList>
    </citation>
    <scope>NUCLEOTIDE SEQUENCE [LARGE SCALE GENOMIC DNA]</scope>
    <source>
        <strain evidence="8 9">DSM 19663</strain>
    </source>
</reference>
<dbReference type="GO" id="GO:0032259">
    <property type="term" value="P:methylation"/>
    <property type="evidence" value="ECO:0007669"/>
    <property type="project" value="UniProtKB-KW"/>
</dbReference>
<dbReference type="PROSITE" id="PS00095">
    <property type="entry name" value="C5_MTASE_2"/>
    <property type="match status" value="1"/>
</dbReference>
<dbReference type="PANTHER" id="PTHR10629">
    <property type="entry name" value="CYTOSINE-SPECIFIC METHYLTRANSFERASE"/>
    <property type="match status" value="1"/>
</dbReference>
<dbReference type="Proteomes" id="UP000585905">
    <property type="component" value="Unassembled WGS sequence"/>
</dbReference>
<evidence type="ECO:0000256" key="6">
    <source>
        <dbReference type="RuleBase" id="RU000416"/>
    </source>
</evidence>
<sequence>MTPRLKAVSLFSGCGGLDLGIEDAGFEMALGTDSDPWAAKSHQANFPGSKFFTGSIEDFSQERAAETAGQDLKDIDLLVGGPPCPPFSKSRFYRTEMPRAMEDPVGEVTINGYLRTLSWLLPRAFLLENVAGMAFNVHRPTLDYIKSTAEGLGYTCEWRVLNAADFGVPQIRQRFFLVGIRDGSFSWPEPTHVDPKKEADGLLPWATAGEAISDLDTEENANDAGHVAGGKYNHLLRQIPPGDNYLFFTKERGHPSPEFGWRKRYWSFLLKLSPDLPSWTIQARRSNNMGPLHWRSRILRIDEVKRLQTFPDDWHLEGTIERQWRQIGNAVPPRLALALGSQLRDALAIREDDLSRVA</sequence>
<dbReference type="Gene3D" id="3.40.50.150">
    <property type="entry name" value="Vaccinia Virus protein VP39"/>
    <property type="match status" value="1"/>
</dbReference>
<dbReference type="SUPFAM" id="SSF53335">
    <property type="entry name" value="S-adenosyl-L-methionine-dependent methyltransferases"/>
    <property type="match status" value="1"/>
</dbReference>
<dbReference type="NCBIfam" id="TIGR00675">
    <property type="entry name" value="dcm"/>
    <property type="match status" value="1"/>
</dbReference>
<evidence type="ECO:0000256" key="2">
    <source>
        <dbReference type="ARBA" id="ARBA00022679"/>
    </source>
</evidence>
<dbReference type="PROSITE" id="PS00094">
    <property type="entry name" value="C5_MTASE_1"/>
    <property type="match status" value="1"/>
</dbReference>
<dbReference type="EMBL" id="JACGWX010000005">
    <property type="protein sequence ID" value="MBA8848404.1"/>
    <property type="molecule type" value="Genomic_DNA"/>
</dbReference>
<keyword evidence="2 5" id="KW-0808">Transferase</keyword>
<comment type="catalytic activity">
    <reaction evidence="7">
        <text>a 2'-deoxycytidine in DNA + S-adenosyl-L-methionine = a 5-methyl-2'-deoxycytidine in DNA + S-adenosyl-L-homocysteine + H(+)</text>
        <dbReference type="Rhea" id="RHEA:13681"/>
        <dbReference type="Rhea" id="RHEA-COMP:11369"/>
        <dbReference type="Rhea" id="RHEA-COMP:11370"/>
        <dbReference type="ChEBI" id="CHEBI:15378"/>
        <dbReference type="ChEBI" id="CHEBI:57856"/>
        <dbReference type="ChEBI" id="CHEBI:59789"/>
        <dbReference type="ChEBI" id="CHEBI:85452"/>
        <dbReference type="ChEBI" id="CHEBI:85454"/>
        <dbReference type="EC" id="2.1.1.37"/>
    </reaction>
</comment>
<protein>
    <recommendedName>
        <fullName evidence="7">Cytosine-specific methyltransferase</fullName>
        <ecNumber evidence="7">2.1.1.37</ecNumber>
    </recommendedName>
</protein>
<evidence type="ECO:0000256" key="5">
    <source>
        <dbReference type="PROSITE-ProRule" id="PRU01016"/>
    </source>
</evidence>
<dbReference type="PROSITE" id="PS51679">
    <property type="entry name" value="SAM_MT_C5"/>
    <property type="match status" value="1"/>
</dbReference>
<dbReference type="GO" id="GO:0003886">
    <property type="term" value="F:DNA (cytosine-5-)-methyltransferase activity"/>
    <property type="evidence" value="ECO:0007669"/>
    <property type="project" value="UniProtKB-EC"/>
</dbReference>
<dbReference type="InterPro" id="IPR050390">
    <property type="entry name" value="C5-Methyltransferase"/>
</dbReference>
<dbReference type="InterPro" id="IPR001525">
    <property type="entry name" value="C5_MeTfrase"/>
</dbReference>
<dbReference type="Pfam" id="PF00145">
    <property type="entry name" value="DNA_methylase"/>
    <property type="match status" value="1"/>
</dbReference>
<proteinExistence type="inferred from homology"/>
<evidence type="ECO:0000313" key="9">
    <source>
        <dbReference type="Proteomes" id="UP000585905"/>
    </source>
</evidence>
<dbReference type="GO" id="GO:0009307">
    <property type="term" value="P:DNA restriction-modification system"/>
    <property type="evidence" value="ECO:0007669"/>
    <property type="project" value="UniProtKB-KW"/>
</dbReference>
<dbReference type="PANTHER" id="PTHR10629:SF52">
    <property type="entry name" value="DNA (CYTOSINE-5)-METHYLTRANSFERASE 1"/>
    <property type="match status" value="1"/>
</dbReference>
<keyword evidence="4" id="KW-0680">Restriction system</keyword>